<evidence type="ECO:0000313" key="2">
    <source>
        <dbReference type="Proteomes" id="UP000789920"/>
    </source>
</evidence>
<organism evidence="1 2">
    <name type="scientific">Racocetra persica</name>
    <dbReference type="NCBI Taxonomy" id="160502"/>
    <lineage>
        <taxon>Eukaryota</taxon>
        <taxon>Fungi</taxon>
        <taxon>Fungi incertae sedis</taxon>
        <taxon>Mucoromycota</taxon>
        <taxon>Glomeromycotina</taxon>
        <taxon>Glomeromycetes</taxon>
        <taxon>Diversisporales</taxon>
        <taxon>Gigasporaceae</taxon>
        <taxon>Racocetra</taxon>
    </lineage>
</organism>
<protein>
    <submittedName>
        <fullName evidence="1">31253_t:CDS:1</fullName>
    </submittedName>
</protein>
<sequence length="82" mass="8962">LSTNWITNSINYQNSNLFGDYSSNHLENVTRFVDTLIGTAKDGHVFPGPCHPFGLVKVGFDTDEIYDFNAGYTTGGKITGIS</sequence>
<comment type="caution">
    <text evidence="1">The sequence shown here is derived from an EMBL/GenBank/DDBJ whole genome shotgun (WGS) entry which is preliminary data.</text>
</comment>
<evidence type="ECO:0000313" key="1">
    <source>
        <dbReference type="EMBL" id="CAG8809670.1"/>
    </source>
</evidence>
<feature type="non-terminal residue" evidence="1">
    <location>
        <position position="1"/>
    </location>
</feature>
<accession>A0ACA9RUB3</accession>
<feature type="non-terminal residue" evidence="1">
    <location>
        <position position="82"/>
    </location>
</feature>
<proteinExistence type="predicted"/>
<gene>
    <name evidence="1" type="ORF">RPERSI_LOCUS22914</name>
</gene>
<dbReference type="EMBL" id="CAJVQC010070384">
    <property type="protein sequence ID" value="CAG8809670.1"/>
    <property type="molecule type" value="Genomic_DNA"/>
</dbReference>
<name>A0ACA9RUB3_9GLOM</name>
<dbReference type="Proteomes" id="UP000789920">
    <property type="component" value="Unassembled WGS sequence"/>
</dbReference>
<keyword evidence="2" id="KW-1185">Reference proteome</keyword>
<reference evidence="1" key="1">
    <citation type="submission" date="2021-06" db="EMBL/GenBank/DDBJ databases">
        <authorList>
            <person name="Kallberg Y."/>
            <person name="Tangrot J."/>
            <person name="Rosling A."/>
        </authorList>
    </citation>
    <scope>NUCLEOTIDE SEQUENCE</scope>
    <source>
        <strain evidence="1">MA461A</strain>
    </source>
</reference>